<evidence type="ECO:0000256" key="7">
    <source>
        <dbReference type="ARBA" id="ARBA00023136"/>
    </source>
</evidence>
<dbReference type="PANTHER" id="PTHR19957:SF3">
    <property type="entry name" value="SYNTAXIN-5"/>
    <property type="match status" value="1"/>
</dbReference>
<dbReference type="AlphaFoldDB" id="A0A024W2D1"/>
<reference evidence="9 10" key="2">
    <citation type="submission" date="2013-02" db="EMBL/GenBank/DDBJ databases">
        <title>The Genome Sequence of Plasmodium falciparum Tanzania (2000708).</title>
        <authorList>
            <consortium name="The Broad Institute Genome Sequencing Platform"/>
            <consortium name="The Broad Institute Genome Sequencing Center for Infectious Disease"/>
            <person name="Neafsey D."/>
            <person name="Cheeseman I."/>
            <person name="Volkman S."/>
            <person name="Adams J."/>
            <person name="Walker B."/>
            <person name="Young S.K."/>
            <person name="Zeng Q."/>
            <person name="Gargeya S."/>
            <person name="Fitzgerald M."/>
            <person name="Haas B."/>
            <person name="Abouelleil A."/>
            <person name="Alvarado L."/>
            <person name="Arachchi H.M."/>
            <person name="Berlin A.M."/>
            <person name="Chapman S.B."/>
            <person name="Dewar J."/>
            <person name="Goldberg J."/>
            <person name="Griggs A."/>
            <person name="Gujja S."/>
            <person name="Hansen M."/>
            <person name="Howarth C."/>
            <person name="Imamovic A."/>
            <person name="Larimer J."/>
            <person name="McCowan C."/>
            <person name="Murphy C."/>
            <person name="Neiman D."/>
            <person name="Pearson M."/>
            <person name="Priest M."/>
            <person name="Roberts A."/>
            <person name="Saif S."/>
            <person name="Shea T."/>
            <person name="Sisk P."/>
            <person name="Sykes S."/>
            <person name="Wortman J."/>
            <person name="Nusbaum C."/>
            <person name="Birren B."/>
        </authorList>
    </citation>
    <scope>NUCLEOTIDE SEQUENCE [LARGE SCALE GENOMIC DNA]</scope>
    <source>
        <strain evidence="10">Tanzania (2000708)</strain>
    </source>
</reference>
<evidence type="ECO:0000256" key="4">
    <source>
        <dbReference type="ARBA" id="ARBA00022692"/>
    </source>
</evidence>
<dbReference type="SMART" id="SM00397">
    <property type="entry name" value="t_SNARE"/>
    <property type="match status" value="1"/>
</dbReference>
<dbReference type="InterPro" id="IPR000727">
    <property type="entry name" value="T_SNARE_dom"/>
</dbReference>
<name>A0A024W2D1_PLAFA</name>
<organism evidence="9 10">
    <name type="scientific">Plasmodium falciparum Tanzania</name>
    <name type="common">2000708</name>
    <dbReference type="NCBI Taxonomy" id="1036725"/>
    <lineage>
        <taxon>Eukaryota</taxon>
        <taxon>Sar</taxon>
        <taxon>Alveolata</taxon>
        <taxon>Apicomplexa</taxon>
        <taxon>Aconoidasida</taxon>
        <taxon>Haemosporida</taxon>
        <taxon>Plasmodiidae</taxon>
        <taxon>Plasmodium</taxon>
        <taxon>Plasmodium (Laverania)</taxon>
    </lineage>
</organism>
<evidence type="ECO:0000256" key="1">
    <source>
        <dbReference type="ARBA" id="ARBA00004211"/>
    </source>
</evidence>
<dbReference type="GO" id="GO:0005484">
    <property type="term" value="F:SNAP receptor activity"/>
    <property type="evidence" value="ECO:0007669"/>
    <property type="project" value="TreeGrafter"/>
</dbReference>
<protein>
    <recommendedName>
        <fullName evidence="8">t-SNARE coiled-coil homology domain-containing protein</fullName>
    </recommendedName>
</protein>
<keyword evidence="4" id="KW-0812">Transmembrane</keyword>
<feature type="domain" description="T-SNARE coiled-coil homology" evidence="8">
    <location>
        <begin position="20"/>
        <end position="82"/>
    </location>
</feature>
<reference evidence="9 10" key="1">
    <citation type="submission" date="2013-02" db="EMBL/GenBank/DDBJ databases">
        <title>The Genome Annotation of Plasmodium falciparum Tanzania (2000708).</title>
        <authorList>
            <consortium name="The Broad Institute Genome Sequencing Platform"/>
            <consortium name="The Broad Institute Genome Sequencing Center for Infectious Disease"/>
            <person name="Neafsey D."/>
            <person name="Hoffman S."/>
            <person name="Volkman S."/>
            <person name="Rosenthal P."/>
            <person name="Walker B."/>
            <person name="Young S.K."/>
            <person name="Zeng Q."/>
            <person name="Gargeya S."/>
            <person name="Fitzgerald M."/>
            <person name="Haas B."/>
            <person name="Abouelleil A."/>
            <person name="Allen A.W."/>
            <person name="Alvarado L."/>
            <person name="Arachchi H.M."/>
            <person name="Berlin A.M."/>
            <person name="Chapman S.B."/>
            <person name="Gainer-Dewar J."/>
            <person name="Goldberg J."/>
            <person name="Griggs A."/>
            <person name="Gujja S."/>
            <person name="Hansen M."/>
            <person name="Howarth C."/>
            <person name="Imamovic A."/>
            <person name="Ireland A."/>
            <person name="Larimer J."/>
            <person name="McCowan C."/>
            <person name="Murphy C."/>
            <person name="Pearson M."/>
            <person name="Poon T.W."/>
            <person name="Priest M."/>
            <person name="Roberts A."/>
            <person name="Saif S."/>
            <person name="Shea T."/>
            <person name="Sisk P."/>
            <person name="Sykes S."/>
            <person name="Wortman J."/>
            <person name="Nusbaum C."/>
            <person name="Birren B."/>
        </authorList>
    </citation>
    <scope>NUCLEOTIDE SEQUENCE [LARGE SCALE GENOMIC DNA]</scope>
    <source>
        <strain evidence="10">Tanzania (2000708)</strain>
    </source>
</reference>
<dbReference type="Proteomes" id="UP000030708">
    <property type="component" value="Unassembled WGS sequence"/>
</dbReference>
<dbReference type="PROSITE" id="PS50192">
    <property type="entry name" value="T_SNARE"/>
    <property type="match status" value="1"/>
</dbReference>
<gene>
    <name evidence="9" type="ORF">PFTANZ_04527</name>
</gene>
<evidence type="ECO:0000313" key="10">
    <source>
        <dbReference type="Proteomes" id="UP000030708"/>
    </source>
</evidence>
<evidence type="ECO:0000256" key="5">
    <source>
        <dbReference type="ARBA" id="ARBA00022989"/>
    </source>
</evidence>
<dbReference type="PANTHER" id="PTHR19957">
    <property type="entry name" value="SYNTAXIN"/>
    <property type="match status" value="1"/>
</dbReference>
<dbReference type="GO" id="GO:0000139">
    <property type="term" value="C:Golgi membrane"/>
    <property type="evidence" value="ECO:0007669"/>
    <property type="project" value="TreeGrafter"/>
</dbReference>
<proteinExistence type="inferred from homology"/>
<dbReference type="SUPFAM" id="SSF47661">
    <property type="entry name" value="t-snare proteins"/>
    <property type="match status" value="1"/>
</dbReference>
<dbReference type="GO" id="GO:0048278">
    <property type="term" value="P:vesicle docking"/>
    <property type="evidence" value="ECO:0007669"/>
    <property type="project" value="TreeGrafter"/>
</dbReference>
<sequence>MNVSFNNNGQQQVLKQPSKHSYLHSRADAMENIQKVIGDLAQMFQKVATMVTQQDEMIKRIDEDIDISLTNTREGQNYLLTYFNRLTSTRTLILQNDMPRLSNIHLKFNLT</sequence>
<dbReference type="InterPro" id="IPR045242">
    <property type="entry name" value="Syntaxin"/>
</dbReference>
<dbReference type="Gene3D" id="1.20.58.70">
    <property type="match status" value="1"/>
</dbReference>
<dbReference type="GO" id="GO:0031201">
    <property type="term" value="C:SNARE complex"/>
    <property type="evidence" value="ECO:0007669"/>
    <property type="project" value="TreeGrafter"/>
</dbReference>
<dbReference type="EMBL" id="KI926509">
    <property type="protein sequence ID" value="ETW34728.1"/>
    <property type="molecule type" value="Genomic_DNA"/>
</dbReference>
<evidence type="ECO:0000313" key="9">
    <source>
        <dbReference type="EMBL" id="ETW34728.1"/>
    </source>
</evidence>
<keyword evidence="7" id="KW-0472">Membrane</keyword>
<evidence type="ECO:0000256" key="2">
    <source>
        <dbReference type="ARBA" id="ARBA00009063"/>
    </source>
</evidence>
<comment type="subcellular location">
    <subcellularLocation>
        <location evidence="1">Membrane</location>
        <topology evidence="1">Single-pass type IV membrane protein</topology>
    </subcellularLocation>
</comment>
<dbReference type="CDD" id="cd15844">
    <property type="entry name" value="SNARE_syntaxin5"/>
    <property type="match status" value="1"/>
</dbReference>
<accession>A0A024W2D1</accession>
<keyword evidence="3" id="KW-0813">Transport</keyword>
<keyword evidence="5" id="KW-1133">Transmembrane helix</keyword>
<comment type="similarity">
    <text evidence="2">Belongs to the syntaxin family.</text>
</comment>
<evidence type="ECO:0000256" key="3">
    <source>
        <dbReference type="ARBA" id="ARBA00022448"/>
    </source>
</evidence>
<dbReference type="InterPro" id="IPR010989">
    <property type="entry name" value="SNARE"/>
</dbReference>
<dbReference type="GO" id="GO:0006888">
    <property type="term" value="P:endoplasmic reticulum to Golgi vesicle-mediated transport"/>
    <property type="evidence" value="ECO:0007669"/>
    <property type="project" value="TreeGrafter"/>
</dbReference>
<evidence type="ECO:0000256" key="6">
    <source>
        <dbReference type="ARBA" id="ARBA00023054"/>
    </source>
</evidence>
<keyword evidence="6" id="KW-0175">Coiled coil</keyword>
<dbReference type="GO" id="GO:0000149">
    <property type="term" value="F:SNARE binding"/>
    <property type="evidence" value="ECO:0007669"/>
    <property type="project" value="TreeGrafter"/>
</dbReference>
<evidence type="ECO:0000259" key="8">
    <source>
        <dbReference type="PROSITE" id="PS50192"/>
    </source>
</evidence>
<dbReference type="GO" id="GO:0006906">
    <property type="term" value="P:vesicle fusion"/>
    <property type="evidence" value="ECO:0007669"/>
    <property type="project" value="TreeGrafter"/>
</dbReference>
<dbReference type="GO" id="GO:0006886">
    <property type="term" value="P:intracellular protein transport"/>
    <property type="evidence" value="ECO:0007669"/>
    <property type="project" value="TreeGrafter"/>
</dbReference>